<keyword evidence="5 12" id="KW-0812">Transmembrane</keyword>
<keyword evidence="15" id="KW-1185">Reference proteome</keyword>
<evidence type="ECO:0000256" key="4">
    <source>
        <dbReference type="ARBA" id="ARBA00022679"/>
    </source>
</evidence>
<comment type="subcellular location">
    <subcellularLocation>
        <location evidence="2">Membrane</location>
        <topology evidence="2">Multi-pass membrane protein</topology>
    </subcellularLocation>
</comment>
<evidence type="ECO:0000256" key="12">
    <source>
        <dbReference type="SAM" id="Phobius"/>
    </source>
</evidence>
<dbReference type="GO" id="GO:0008270">
    <property type="term" value="F:zinc ion binding"/>
    <property type="evidence" value="ECO:0007669"/>
    <property type="project" value="UniProtKB-KW"/>
</dbReference>
<evidence type="ECO:0000256" key="11">
    <source>
        <dbReference type="ARBA" id="ARBA00023136"/>
    </source>
</evidence>
<evidence type="ECO:0000259" key="13">
    <source>
        <dbReference type="Pfam" id="PF12483"/>
    </source>
</evidence>
<keyword evidence="6" id="KW-0479">Metal-binding</keyword>
<keyword evidence="11 12" id="KW-0472">Membrane</keyword>
<keyword evidence="7" id="KW-0863">Zinc-finger</keyword>
<feature type="transmembrane region" description="Helical" evidence="12">
    <location>
        <begin position="272"/>
        <end position="293"/>
    </location>
</feature>
<evidence type="ECO:0000256" key="10">
    <source>
        <dbReference type="ARBA" id="ARBA00022989"/>
    </source>
</evidence>
<dbReference type="GO" id="GO:0061630">
    <property type="term" value="F:ubiquitin protein ligase activity"/>
    <property type="evidence" value="ECO:0007669"/>
    <property type="project" value="UniProtKB-EC"/>
</dbReference>
<dbReference type="Proteomes" id="UP001596099">
    <property type="component" value="Unassembled WGS sequence"/>
</dbReference>
<dbReference type="EMBL" id="JBHSQH010000001">
    <property type="protein sequence ID" value="MFC5971072.1"/>
    <property type="molecule type" value="Genomic_DNA"/>
</dbReference>
<dbReference type="InterPro" id="IPR022170">
    <property type="entry name" value="MUL1-like"/>
</dbReference>
<protein>
    <recommendedName>
        <fullName evidence="3">RING-type E3 ubiquitin transferase</fullName>
        <ecNumber evidence="3">2.3.2.27</ecNumber>
    </recommendedName>
</protein>
<comment type="catalytic activity">
    <reaction evidence="1">
        <text>S-ubiquitinyl-[E2 ubiquitin-conjugating enzyme]-L-cysteine + [acceptor protein]-L-lysine = [E2 ubiquitin-conjugating enzyme]-L-cysteine + N(6)-ubiquitinyl-[acceptor protein]-L-lysine.</text>
        <dbReference type="EC" id="2.3.2.27"/>
    </reaction>
</comment>
<keyword evidence="10 12" id="KW-1133">Transmembrane helix</keyword>
<name>A0ABD5RL53_9EURY</name>
<keyword evidence="8" id="KW-0833">Ubl conjugation pathway</keyword>
<dbReference type="GO" id="GO:0016020">
    <property type="term" value="C:membrane"/>
    <property type="evidence" value="ECO:0007669"/>
    <property type="project" value="UniProtKB-SubCell"/>
</dbReference>
<keyword evidence="9" id="KW-0862">Zinc</keyword>
<evidence type="ECO:0000313" key="15">
    <source>
        <dbReference type="Proteomes" id="UP001596099"/>
    </source>
</evidence>
<reference evidence="14 15" key="1">
    <citation type="journal article" date="2019" name="Int. J. Syst. Evol. Microbiol.">
        <title>The Global Catalogue of Microorganisms (GCM) 10K type strain sequencing project: providing services to taxonomists for standard genome sequencing and annotation.</title>
        <authorList>
            <consortium name="The Broad Institute Genomics Platform"/>
            <consortium name="The Broad Institute Genome Sequencing Center for Infectious Disease"/>
            <person name="Wu L."/>
            <person name="Ma J."/>
        </authorList>
    </citation>
    <scope>NUCLEOTIDE SEQUENCE [LARGE SCALE GENOMIC DNA]</scope>
    <source>
        <strain evidence="14 15">CGMCC 1.12543</strain>
    </source>
</reference>
<evidence type="ECO:0000256" key="8">
    <source>
        <dbReference type="ARBA" id="ARBA00022786"/>
    </source>
</evidence>
<dbReference type="RefSeq" id="WP_247413986.1">
    <property type="nucleotide sequence ID" value="NZ_JALLGW010000001.1"/>
</dbReference>
<accession>A0ABD5RL53</accession>
<proteinExistence type="predicted"/>
<dbReference type="EC" id="2.3.2.27" evidence="3"/>
<dbReference type="Pfam" id="PF12483">
    <property type="entry name" value="GIDE"/>
    <property type="match status" value="1"/>
</dbReference>
<organism evidence="14 15">
    <name type="scientific">Halomarina salina</name>
    <dbReference type="NCBI Taxonomy" id="1872699"/>
    <lineage>
        <taxon>Archaea</taxon>
        <taxon>Methanobacteriati</taxon>
        <taxon>Methanobacteriota</taxon>
        <taxon>Stenosarchaea group</taxon>
        <taxon>Halobacteria</taxon>
        <taxon>Halobacteriales</taxon>
        <taxon>Natronomonadaceae</taxon>
        <taxon>Halomarina</taxon>
    </lineage>
</organism>
<evidence type="ECO:0000313" key="14">
    <source>
        <dbReference type="EMBL" id="MFC5971072.1"/>
    </source>
</evidence>
<evidence type="ECO:0000256" key="6">
    <source>
        <dbReference type="ARBA" id="ARBA00022723"/>
    </source>
</evidence>
<evidence type="ECO:0000256" key="1">
    <source>
        <dbReference type="ARBA" id="ARBA00000900"/>
    </source>
</evidence>
<gene>
    <name evidence="14" type="ORF">ACFPYI_06975</name>
</gene>
<feature type="transmembrane region" description="Helical" evidence="12">
    <location>
        <begin position="6"/>
        <end position="24"/>
    </location>
</feature>
<feature type="domain" description="E3 Ubiquitin ligase MUL1-like" evidence="13">
    <location>
        <begin position="85"/>
        <end position="160"/>
    </location>
</feature>
<dbReference type="AlphaFoldDB" id="A0ABD5RL53"/>
<sequence>MTPLSLFGGIALLLGGGVAGLFGWRRRGHQQLVAETPTTDVRTIADPGVVELVGTVEPAPDAGPGTFSSPIGQRDCVVAGWEAEEWSERGDHSNWWTLGDGVRSVPFYLDDGTDRVLVEPGRHSDPSSKLTEKLGDLGDFDASVSVDNVVVDFHTLPVVQRVGAESETPAHIRRFVDGERAVGRQTGSVTNLVDIGNAHGDRRYYENTIAPGEEVYLLGYVRARDASDRDGNVCLRPETALVTPPREDEDGAFILSARGEDALLRGDRVATAALAGGVLAVLVGFSLLAGVVVPGV</sequence>
<evidence type="ECO:0000256" key="3">
    <source>
        <dbReference type="ARBA" id="ARBA00012483"/>
    </source>
</evidence>
<evidence type="ECO:0000256" key="5">
    <source>
        <dbReference type="ARBA" id="ARBA00022692"/>
    </source>
</evidence>
<keyword evidence="4" id="KW-0808">Transferase</keyword>
<evidence type="ECO:0000256" key="9">
    <source>
        <dbReference type="ARBA" id="ARBA00022833"/>
    </source>
</evidence>
<evidence type="ECO:0000256" key="2">
    <source>
        <dbReference type="ARBA" id="ARBA00004141"/>
    </source>
</evidence>
<comment type="caution">
    <text evidence="14">The sequence shown here is derived from an EMBL/GenBank/DDBJ whole genome shotgun (WGS) entry which is preliminary data.</text>
</comment>
<evidence type="ECO:0000256" key="7">
    <source>
        <dbReference type="ARBA" id="ARBA00022771"/>
    </source>
</evidence>